<protein>
    <submittedName>
        <fullName evidence="2">Uncharacterized protein</fullName>
    </submittedName>
</protein>
<feature type="compositionally biased region" description="Basic and acidic residues" evidence="1">
    <location>
        <begin position="122"/>
        <end position="131"/>
    </location>
</feature>
<organism evidence="2 3">
    <name type="scientific">Streptomyces orinoci</name>
    <name type="common">Streptoverticillium orinoci</name>
    <dbReference type="NCBI Taxonomy" id="67339"/>
    <lineage>
        <taxon>Bacteria</taxon>
        <taxon>Bacillati</taxon>
        <taxon>Actinomycetota</taxon>
        <taxon>Actinomycetes</taxon>
        <taxon>Kitasatosporales</taxon>
        <taxon>Streptomycetaceae</taxon>
        <taxon>Streptomyces</taxon>
    </lineage>
</organism>
<reference evidence="2 3" key="1">
    <citation type="submission" date="2024-06" db="EMBL/GenBank/DDBJ databases">
        <title>The Natural Products Discovery Center: Release of the First 8490 Sequenced Strains for Exploring Actinobacteria Biosynthetic Diversity.</title>
        <authorList>
            <person name="Kalkreuter E."/>
            <person name="Kautsar S.A."/>
            <person name="Yang D."/>
            <person name="Bader C.D."/>
            <person name="Teijaro C.N."/>
            <person name="Fluegel L."/>
            <person name="Davis C.M."/>
            <person name="Simpson J.R."/>
            <person name="Lauterbach L."/>
            <person name="Steele A.D."/>
            <person name="Gui C."/>
            <person name="Meng S."/>
            <person name="Li G."/>
            <person name="Viehrig K."/>
            <person name="Ye F."/>
            <person name="Su P."/>
            <person name="Kiefer A.F."/>
            <person name="Nichols A."/>
            <person name="Cepeda A.J."/>
            <person name="Yan W."/>
            <person name="Fan B."/>
            <person name="Jiang Y."/>
            <person name="Adhikari A."/>
            <person name="Zheng C.-J."/>
            <person name="Schuster L."/>
            <person name="Cowan T.M."/>
            <person name="Smanski M.J."/>
            <person name="Chevrette M.G."/>
            <person name="De Carvalho L.P.S."/>
            <person name="Shen B."/>
        </authorList>
    </citation>
    <scope>NUCLEOTIDE SEQUENCE [LARGE SCALE GENOMIC DNA]</scope>
    <source>
        <strain evidence="2 3">NPDC052347</strain>
    </source>
</reference>
<dbReference type="Proteomes" id="UP001552594">
    <property type="component" value="Unassembled WGS sequence"/>
</dbReference>
<comment type="caution">
    <text evidence="2">The sequence shown here is derived from an EMBL/GenBank/DDBJ whole genome shotgun (WGS) entry which is preliminary data.</text>
</comment>
<dbReference type="EMBL" id="JBFAUK010000033">
    <property type="protein sequence ID" value="MEV5510495.1"/>
    <property type="molecule type" value="Genomic_DNA"/>
</dbReference>
<dbReference type="RefSeq" id="WP_153068774.1">
    <property type="nucleotide sequence ID" value="NZ_JBFAUK010000033.1"/>
</dbReference>
<keyword evidence="3" id="KW-1185">Reference proteome</keyword>
<accession>A0ABV3K602</accession>
<name>A0ABV3K602_STRON</name>
<feature type="region of interest" description="Disordered" evidence="1">
    <location>
        <begin position="122"/>
        <end position="148"/>
    </location>
</feature>
<evidence type="ECO:0000313" key="3">
    <source>
        <dbReference type="Proteomes" id="UP001552594"/>
    </source>
</evidence>
<evidence type="ECO:0000256" key="1">
    <source>
        <dbReference type="SAM" id="MobiDB-lite"/>
    </source>
</evidence>
<gene>
    <name evidence="2" type="ORF">AB0L16_29405</name>
</gene>
<evidence type="ECO:0000313" key="2">
    <source>
        <dbReference type="EMBL" id="MEV5510495.1"/>
    </source>
</evidence>
<proteinExistence type="predicted"/>
<sequence>MSSGASGDGSQSTPFGKNFAKAAETLGNFKGRLDEILSNLEKSPASQKAMGDLKIDAATYGSLPSAAHVAEAYDKVHSRLTEMSKSLGMLIEGMGISAMIADRGYDHVDAKYAERLRAIQKQLKSDYRPPADTHQTPPGVGQGKHGAT</sequence>